<evidence type="ECO:0000313" key="1">
    <source>
        <dbReference type="EMBL" id="AFR36754.1"/>
    </source>
</evidence>
<dbReference type="Proteomes" id="UP000006276">
    <property type="component" value="Chromosome"/>
</dbReference>
<keyword evidence="2" id="KW-1185">Reference proteome</keyword>
<proteinExistence type="predicted"/>
<reference evidence="1 2" key="1">
    <citation type="submission" date="2012-09" db="EMBL/GenBank/DDBJ databases">
        <title>Riemerella anatipestifer vaccine strains.</title>
        <authorList>
            <person name="Chun C.A."/>
            <person name="Shu W.M."/>
            <person name="Kang Z.D."/>
            <person name="Jia W.X."/>
        </authorList>
    </citation>
    <scope>NUCLEOTIDE SEQUENCE [LARGE SCALE GENOMIC DNA]</scope>
    <source>
        <strain evidence="1 2">RA-CH-1</strain>
    </source>
</reference>
<dbReference type="AlphaFoldDB" id="J9R4E3"/>
<evidence type="ECO:0000313" key="2">
    <source>
        <dbReference type="Proteomes" id="UP000006276"/>
    </source>
</evidence>
<protein>
    <submittedName>
        <fullName evidence="1">Uncharacterized protein</fullName>
    </submittedName>
</protein>
<dbReference type="HOGENOM" id="CLU_3257178_0_0_10"/>
<sequence length="42" mass="5036">MTGLKLKIKQDNSNEVAFDNYFKFISYRFTEKFLSLTQLISR</sequence>
<dbReference type="KEGG" id="rag:B739_2172"/>
<gene>
    <name evidence="1" type="ORF">B739_2172</name>
</gene>
<dbReference type="PATRIC" id="fig|1228997.3.peg.2171"/>
<name>J9R4E3_RIEAN</name>
<organism evidence="1 2">
    <name type="scientific">Riemerella anatipestifer RA-CH-1</name>
    <dbReference type="NCBI Taxonomy" id="1228997"/>
    <lineage>
        <taxon>Bacteria</taxon>
        <taxon>Pseudomonadati</taxon>
        <taxon>Bacteroidota</taxon>
        <taxon>Flavobacteriia</taxon>
        <taxon>Flavobacteriales</taxon>
        <taxon>Weeksellaceae</taxon>
        <taxon>Riemerella</taxon>
    </lineage>
</organism>
<dbReference type="EMBL" id="CP003787">
    <property type="protein sequence ID" value="AFR36754.1"/>
    <property type="molecule type" value="Genomic_DNA"/>
</dbReference>
<accession>J9R4E3</accession>
<dbReference type="STRING" id="34085.AB406_2298"/>